<dbReference type="SUPFAM" id="SSF64182">
    <property type="entry name" value="DHH phosphoesterases"/>
    <property type="match status" value="1"/>
</dbReference>
<feature type="non-terminal residue" evidence="1">
    <location>
        <position position="49"/>
    </location>
</feature>
<accession>E2N936</accession>
<organism evidence="1 2">
    <name type="scientific">Bacteroides cellulosilyticus DSM 14838</name>
    <dbReference type="NCBI Taxonomy" id="537012"/>
    <lineage>
        <taxon>Bacteria</taxon>
        <taxon>Pseudomonadati</taxon>
        <taxon>Bacteroidota</taxon>
        <taxon>Bacteroidia</taxon>
        <taxon>Bacteroidales</taxon>
        <taxon>Bacteroidaceae</taxon>
        <taxon>Bacteroides</taxon>
    </lineage>
</organism>
<protein>
    <submittedName>
        <fullName evidence="1">Uncharacterized protein</fullName>
    </submittedName>
</protein>
<proteinExistence type="predicted"/>
<dbReference type="AlphaFoldDB" id="E2N936"/>
<reference evidence="1 2" key="2">
    <citation type="submission" date="2009-01" db="EMBL/GenBank/DDBJ databases">
        <title>Draft genome sequence of Bacteroides cellulosilyticus (DSM 14838).</title>
        <authorList>
            <person name="Sudarsanam P."/>
            <person name="Ley R."/>
            <person name="Guruge J."/>
            <person name="Turnbaugh P.J."/>
            <person name="Mahowald M."/>
            <person name="Liep D."/>
            <person name="Gordon J."/>
        </authorList>
    </citation>
    <scope>NUCLEOTIDE SEQUENCE [LARGE SCALE GENOMIC DNA]</scope>
    <source>
        <strain evidence="1 2">DSM 14838</strain>
    </source>
</reference>
<sequence length="49" mass="5458">MLTKVIEQAKIDRFARWMGHAERIVIVAHVAPDGDAIGSSLGLWHFLNS</sequence>
<comment type="caution">
    <text evidence="1">The sequence shown here is derived from an EMBL/GenBank/DDBJ whole genome shotgun (WGS) entry which is preliminary data.</text>
</comment>
<gene>
    <name evidence="1" type="ORF">BACCELL_00781</name>
</gene>
<evidence type="ECO:0000313" key="2">
    <source>
        <dbReference type="Proteomes" id="UP000003711"/>
    </source>
</evidence>
<dbReference type="Gene3D" id="3.90.1640.10">
    <property type="entry name" value="inorganic pyrophosphatase (n-terminal core)"/>
    <property type="match status" value="1"/>
</dbReference>
<dbReference type="Proteomes" id="UP000003711">
    <property type="component" value="Unassembled WGS sequence"/>
</dbReference>
<name>E2N936_9BACE</name>
<evidence type="ECO:0000313" key="1">
    <source>
        <dbReference type="EMBL" id="EEF91582.1"/>
    </source>
</evidence>
<dbReference type="InterPro" id="IPR038763">
    <property type="entry name" value="DHH_sf"/>
</dbReference>
<reference evidence="1 2" key="1">
    <citation type="submission" date="2008-12" db="EMBL/GenBank/DDBJ databases">
        <authorList>
            <person name="Fulton L."/>
            <person name="Clifton S."/>
            <person name="Fulton B."/>
            <person name="Xu J."/>
            <person name="Minx P."/>
            <person name="Pepin K.H."/>
            <person name="Johnson M."/>
            <person name="Bhonagiri V."/>
            <person name="Nash W.E."/>
            <person name="Mardis E.R."/>
            <person name="Wilson R.K."/>
        </authorList>
    </citation>
    <scope>NUCLEOTIDE SEQUENCE [LARGE SCALE GENOMIC DNA]</scope>
    <source>
        <strain evidence="1 2">DSM 14838</strain>
    </source>
</reference>
<dbReference type="HOGENOM" id="CLU_3145924_0_0_10"/>
<dbReference type="EMBL" id="ACCH01000070">
    <property type="protein sequence ID" value="EEF91582.1"/>
    <property type="molecule type" value="Genomic_DNA"/>
</dbReference>